<evidence type="ECO:0000259" key="5">
    <source>
        <dbReference type="Pfam" id="PF12766"/>
    </source>
</evidence>
<dbReference type="EMBL" id="BPQG01000036">
    <property type="protein sequence ID" value="GJD44656.1"/>
    <property type="molecule type" value="Genomic_DNA"/>
</dbReference>
<dbReference type="PANTHER" id="PTHR10851">
    <property type="entry name" value="PYRIDOXINE-5-PHOSPHATE OXIDASE"/>
    <property type="match status" value="1"/>
</dbReference>
<organism evidence="6 7">
    <name type="scientific">Methylobacterium cerastii</name>
    <dbReference type="NCBI Taxonomy" id="932741"/>
    <lineage>
        <taxon>Bacteria</taxon>
        <taxon>Pseudomonadati</taxon>
        <taxon>Pseudomonadota</taxon>
        <taxon>Alphaproteobacteria</taxon>
        <taxon>Hyphomicrobiales</taxon>
        <taxon>Methylobacteriaceae</taxon>
        <taxon>Methylobacterium</taxon>
    </lineage>
</organism>
<reference evidence="6 7" key="1">
    <citation type="journal article" date="2021" name="Front. Microbiol.">
        <title>Comprehensive Comparative Genomics and Phenotyping of Methylobacterium Species.</title>
        <authorList>
            <person name="Alessa O."/>
            <person name="Ogura Y."/>
            <person name="Fujitani Y."/>
            <person name="Takami H."/>
            <person name="Hayashi T."/>
            <person name="Sahin N."/>
            <person name="Tani A."/>
        </authorList>
    </citation>
    <scope>NUCLEOTIDE SEQUENCE [LARGE SCALE GENOMIC DNA]</scope>
    <source>
        <strain evidence="6 7">DSM 23679</strain>
    </source>
</reference>
<evidence type="ECO:0000313" key="7">
    <source>
        <dbReference type="Proteomes" id="UP001055117"/>
    </source>
</evidence>
<dbReference type="RefSeq" id="WP_238272278.1">
    <property type="nucleotide sequence ID" value="NZ_BPQG01000036.1"/>
</dbReference>
<evidence type="ECO:0000313" key="6">
    <source>
        <dbReference type="EMBL" id="GJD44656.1"/>
    </source>
</evidence>
<keyword evidence="4" id="KW-0560">Oxidoreductase</keyword>
<proteinExistence type="predicted"/>
<name>A0ABQ4QHB9_9HYPH</name>
<evidence type="ECO:0000256" key="2">
    <source>
        <dbReference type="ARBA" id="ARBA00022630"/>
    </source>
</evidence>
<evidence type="ECO:0000256" key="1">
    <source>
        <dbReference type="ARBA" id="ARBA00001917"/>
    </source>
</evidence>
<dbReference type="Proteomes" id="UP001055117">
    <property type="component" value="Unassembled WGS sequence"/>
</dbReference>
<feature type="domain" description="Pyridoxamine 5'-phosphate oxidase Alr4036 family FMN-binding" evidence="5">
    <location>
        <begin position="33"/>
        <end position="112"/>
    </location>
</feature>
<protein>
    <submittedName>
        <fullName evidence="6">Pyridoxine/pyridoxamine 5'-phosphate oxidase</fullName>
    </submittedName>
</protein>
<dbReference type="InterPro" id="IPR024624">
    <property type="entry name" value="Pyridox_Oxase_Alr4036_FMN-bd"/>
</dbReference>
<comment type="cofactor">
    <cofactor evidence="1">
        <name>FMN</name>
        <dbReference type="ChEBI" id="CHEBI:58210"/>
    </cofactor>
</comment>
<evidence type="ECO:0000256" key="4">
    <source>
        <dbReference type="ARBA" id="ARBA00023002"/>
    </source>
</evidence>
<keyword evidence="7" id="KW-1185">Reference proteome</keyword>
<dbReference type="SUPFAM" id="SSF50475">
    <property type="entry name" value="FMN-binding split barrel"/>
    <property type="match status" value="1"/>
</dbReference>
<sequence length="203" mass="22161">MPQDDARDPLPTFHADLDAAFAELWRLLADGVAHGRSAFHTPSVATLDRTGRPRSRTVVLRQADAATGILRFHCDRRSDKAAEVAAGRHCALHAYDRAAKVQIRIEGSAHVHLDDAVADAAWDGSRPMSRVCYGIAPAPGTAIEAGGGYALPDETEAPPGRPNFAAVLVRAEALDFLYLDRRGHRRAGWRREGEGWQGEWRVP</sequence>
<dbReference type="InterPro" id="IPR012349">
    <property type="entry name" value="Split_barrel_FMN-bd"/>
</dbReference>
<accession>A0ABQ4QHB9</accession>
<dbReference type="Pfam" id="PF12766">
    <property type="entry name" value="Pyridox_oxase_2"/>
    <property type="match status" value="1"/>
</dbReference>
<dbReference type="InterPro" id="IPR000659">
    <property type="entry name" value="Pyridox_Oxase"/>
</dbReference>
<comment type="caution">
    <text evidence="6">The sequence shown here is derived from an EMBL/GenBank/DDBJ whole genome shotgun (WGS) entry which is preliminary data.</text>
</comment>
<gene>
    <name evidence="6" type="primary">pdxH_2</name>
    <name evidence="6" type="ORF">AFCDBAGC_2523</name>
</gene>
<dbReference type="Gene3D" id="2.30.110.10">
    <property type="entry name" value="Electron Transport, Fmn-binding Protein, Chain A"/>
    <property type="match status" value="1"/>
</dbReference>
<keyword evidence="3" id="KW-0288">FMN</keyword>
<evidence type="ECO:0000256" key="3">
    <source>
        <dbReference type="ARBA" id="ARBA00022643"/>
    </source>
</evidence>
<dbReference type="PANTHER" id="PTHR10851:SF3">
    <property type="entry name" value="PYRIDOXINE_PYRIDOXAMINE 5'-PHOSPHATE OXIDASE 2"/>
    <property type="match status" value="1"/>
</dbReference>
<keyword evidence="2" id="KW-0285">Flavoprotein</keyword>